<geneLocation type="plasmid" evidence="1 2">
    <name>pR24_1</name>
</geneLocation>
<gene>
    <name evidence="1" type="ORF">HPT29_026470</name>
</gene>
<evidence type="ECO:0000313" key="1">
    <source>
        <dbReference type="EMBL" id="UVF22232.1"/>
    </source>
</evidence>
<proteinExistence type="predicted"/>
<dbReference type="CDD" id="cd00198">
    <property type="entry name" value="vWFA"/>
    <property type="match status" value="1"/>
</dbReference>
<keyword evidence="1" id="KW-0614">Plasmid</keyword>
<reference evidence="1" key="1">
    <citation type="submission" date="2022-08" db="EMBL/GenBank/DDBJ databases">
        <title>Microvirga terrae sp. nov., isolated from soil.</title>
        <authorList>
            <person name="Kim K.H."/>
            <person name="Seo Y.L."/>
            <person name="Kim J.M."/>
            <person name="Lee J.K."/>
            <person name="Han D.M."/>
            <person name="Jeon C.O."/>
        </authorList>
    </citation>
    <scope>NUCLEOTIDE SEQUENCE</scope>
    <source>
        <strain evidence="1">R24</strain>
        <plasmid evidence="1">pR24_1</plasmid>
    </source>
</reference>
<name>A0ABY5RZF2_9HYPH</name>
<evidence type="ECO:0000313" key="2">
    <source>
        <dbReference type="Proteomes" id="UP001017257"/>
    </source>
</evidence>
<dbReference type="RefSeq" id="WP_259060871.1">
    <property type="nucleotide sequence ID" value="NZ_CP102846.1"/>
</dbReference>
<dbReference type="EMBL" id="CP102846">
    <property type="protein sequence ID" value="UVF22232.1"/>
    <property type="molecule type" value="Genomic_DNA"/>
</dbReference>
<keyword evidence="2" id="KW-1185">Reference proteome</keyword>
<organism evidence="1 2">
    <name type="scientific">Microvirga terrae</name>
    <dbReference type="NCBI Taxonomy" id="2740529"/>
    <lineage>
        <taxon>Bacteria</taxon>
        <taxon>Pseudomonadati</taxon>
        <taxon>Pseudomonadota</taxon>
        <taxon>Alphaproteobacteria</taxon>
        <taxon>Hyphomicrobiales</taxon>
        <taxon>Methylobacteriaceae</taxon>
        <taxon>Microvirga</taxon>
    </lineage>
</organism>
<dbReference type="SUPFAM" id="SSF53300">
    <property type="entry name" value="vWA-like"/>
    <property type="match status" value="1"/>
</dbReference>
<dbReference type="Gene3D" id="3.40.50.410">
    <property type="entry name" value="von Willebrand factor, type A domain"/>
    <property type="match status" value="1"/>
</dbReference>
<dbReference type="InterPro" id="IPR036465">
    <property type="entry name" value="vWFA_dom_sf"/>
</dbReference>
<accession>A0ABY5RZF2</accession>
<protein>
    <submittedName>
        <fullName evidence="1">DUF1194 domain-containing protein</fullName>
    </submittedName>
</protein>
<dbReference type="Proteomes" id="UP001017257">
    <property type="component" value="Plasmid pR24_1"/>
</dbReference>
<dbReference type="InterPro" id="IPR010607">
    <property type="entry name" value="DUF1194"/>
</dbReference>
<dbReference type="Pfam" id="PF06707">
    <property type="entry name" value="DUF1194"/>
    <property type="match status" value="1"/>
</dbReference>
<sequence length="251" mass="27291">MLAASGSGACAELAVDLSLVLAVDVSASMEPVEQELQRAGFIEAFRSPALYDAVRRGVLGRIAVTYIEWAGETEQSVVIPWTVIKQPTDAIIFADLLSQAPLHSGGFTSLSGVIEFGMRLLEDSHMEATRQAIDISGDGPNNKGRPVTWARDDALARGIVINGLPIMIHRPSVFPEMENLDGYFRECVIGGPGSFMIPVQDPAQFMEAIRAKLIREIAGRPELQSLTIPAQARDETLCLAGEIRLKQQLRH</sequence>